<evidence type="ECO:0000256" key="13">
    <source>
        <dbReference type="ARBA" id="ARBA00023211"/>
    </source>
</evidence>
<dbReference type="Pfam" id="PF21436">
    <property type="entry name" value="STT3-PglB_core"/>
    <property type="match status" value="1"/>
</dbReference>
<dbReference type="Gene3D" id="3.40.1380.40">
    <property type="match status" value="1"/>
</dbReference>
<evidence type="ECO:0000256" key="5">
    <source>
        <dbReference type="ARBA" id="ARBA00010810"/>
    </source>
</evidence>
<evidence type="ECO:0000256" key="7">
    <source>
        <dbReference type="ARBA" id="ARBA00022679"/>
    </source>
</evidence>
<dbReference type="InterPro" id="IPR003674">
    <property type="entry name" value="Oligo_trans_STT3"/>
</dbReference>
<keyword evidence="12 14" id="KW-0472">Membrane</keyword>
<feature type="transmembrane region" description="Helical" evidence="14">
    <location>
        <begin position="152"/>
        <end position="170"/>
    </location>
</feature>
<dbReference type="EMBL" id="FXTX01000008">
    <property type="protein sequence ID" value="SMP10676.1"/>
    <property type="molecule type" value="Genomic_DNA"/>
</dbReference>
<feature type="transmembrane region" description="Helical" evidence="14">
    <location>
        <begin position="220"/>
        <end position="237"/>
    </location>
</feature>
<keyword evidence="13" id="KW-0464">Manganese</keyword>
<comment type="subcellular location">
    <subcellularLocation>
        <location evidence="3">Endomembrane system</location>
        <topology evidence="3">Multi-pass membrane protein</topology>
    </subcellularLocation>
</comment>
<evidence type="ECO:0000256" key="8">
    <source>
        <dbReference type="ARBA" id="ARBA00022692"/>
    </source>
</evidence>
<proteinExistence type="inferred from homology"/>
<dbReference type="AlphaFoldDB" id="A0AA46AE62"/>
<evidence type="ECO:0000256" key="14">
    <source>
        <dbReference type="SAM" id="Phobius"/>
    </source>
</evidence>
<dbReference type="Pfam" id="PF02516">
    <property type="entry name" value="STT3"/>
    <property type="match status" value="1"/>
</dbReference>
<feature type="domain" description="STT3/PglB/AglB core" evidence="16">
    <location>
        <begin position="406"/>
        <end position="472"/>
    </location>
</feature>
<dbReference type="GO" id="GO:0012505">
    <property type="term" value="C:endomembrane system"/>
    <property type="evidence" value="ECO:0007669"/>
    <property type="project" value="UniProtKB-SubCell"/>
</dbReference>
<evidence type="ECO:0000256" key="9">
    <source>
        <dbReference type="ARBA" id="ARBA00022723"/>
    </source>
</evidence>
<keyword evidence="11 14" id="KW-1133">Transmembrane helix</keyword>
<comment type="pathway">
    <text evidence="4">Protein modification; protein glycosylation.</text>
</comment>
<feature type="transmembrane region" description="Helical" evidence="14">
    <location>
        <begin position="197"/>
        <end position="214"/>
    </location>
</feature>
<dbReference type="GO" id="GO:0004576">
    <property type="term" value="F:oligosaccharyl transferase activity"/>
    <property type="evidence" value="ECO:0007669"/>
    <property type="project" value="InterPro"/>
</dbReference>
<evidence type="ECO:0000313" key="17">
    <source>
        <dbReference type="EMBL" id="SMP10676.1"/>
    </source>
</evidence>
<keyword evidence="7 17" id="KW-0808">Transferase</keyword>
<feature type="transmembrane region" description="Helical" evidence="14">
    <location>
        <begin position="286"/>
        <end position="302"/>
    </location>
</feature>
<dbReference type="PANTHER" id="PTHR13872:SF1">
    <property type="entry name" value="DOLICHYL-DIPHOSPHOOLIGOSACCHARIDE--PROTEIN GLYCOSYLTRANSFERASE SUBUNIT STT3B"/>
    <property type="match status" value="1"/>
</dbReference>
<evidence type="ECO:0000256" key="2">
    <source>
        <dbReference type="ARBA" id="ARBA00001946"/>
    </source>
</evidence>
<comment type="cofactor">
    <cofactor evidence="2">
        <name>Mg(2+)</name>
        <dbReference type="ChEBI" id="CHEBI:18420"/>
    </cofactor>
</comment>
<keyword evidence="6" id="KW-0328">Glycosyltransferase</keyword>
<accession>A0AA46AE62</accession>
<gene>
    <name evidence="17" type="ORF">SAMN06264868_10812</name>
</gene>
<evidence type="ECO:0000256" key="1">
    <source>
        <dbReference type="ARBA" id="ARBA00001936"/>
    </source>
</evidence>
<feature type="transmembrane region" description="Helical" evidence="14">
    <location>
        <begin position="123"/>
        <end position="140"/>
    </location>
</feature>
<feature type="transmembrane region" description="Helical" evidence="14">
    <location>
        <begin position="360"/>
        <end position="381"/>
    </location>
</feature>
<keyword evidence="18" id="KW-1185">Reference proteome</keyword>
<sequence length="650" mass="76560">MKNINSIKSLLLVGGIFLFSLIIKLKGLENFSGENVLSGFDAFWYARLSKEILNGNYLGIDYLRDVPDFSINSYPPPLISLLPVWLSNITGIKLETFFVLIPPITSILFIFPLYFWLKRFAPVHVFIGGAILGIFNLIYFNRTMLGRFDTDSLILFFVFLIFIFITKAVYDREKSYFWIVVSSIIFNLFMWWYNKPIFSFFFLLSLLLGFLINKENLKSILYKVSLFILLTNPLFLIDSIRRYIKGYIDVYVLKQSSQIIPISLMANITELMPIDFNQLIAYTTDNIYTVILSFIGLFLFFYKNFRYMIISLPILIIGITSFWAGNRFVMYLAPFIGMGLGYIFYLLYEIGVKRYSNFKNIFYVFSLFLVLFFSFPAQRIYADPKPLLKNKIWEDFKIVKSSLKENAYLWSWWDYGYILSYALNKGVYVDNGNFNPIKNYFFAHSIIIDDENKSRNLIAFITNNLYKDYGLNLKSLKDTWLLKDKAYLYDKPLKQPVYVVLFGDIMQKSIIHNLGTFGLNLYDKDVASVSVFEKCDNKIGFYDCGLFKLQKENEELTWARQSLKNNPPYKEVIFINRDNSTRKVIYQNENYPYDRMLEIIKDRNELYILIGNRKIKNSILNRMLIFKDSFTNFKIVFDDFPDLVIYEVLK</sequence>
<dbReference type="InterPro" id="IPR048999">
    <property type="entry name" value="STT3-PglB_core"/>
</dbReference>
<evidence type="ECO:0000313" key="18">
    <source>
        <dbReference type="Proteomes" id="UP001157947"/>
    </source>
</evidence>
<keyword evidence="9" id="KW-0479">Metal-binding</keyword>
<evidence type="ECO:0000256" key="10">
    <source>
        <dbReference type="ARBA" id="ARBA00022842"/>
    </source>
</evidence>
<comment type="similarity">
    <text evidence="5">Belongs to the STT3 family.</text>
</comment>
<feature type="transmembrane region" description="Helical" evidence="14">
    <location>
        <begin position="331"/>
        <end position="348"/>
    </location>
</feature>
<evidence type="ECO:0000256" key="3">
    <source>
        <dbReference type="ARBA" id="ARBA00004127"/>
    </source>
</evidence>
<dbReference type="InterPro" id="IPR048307">
    <property type="entry name" value="STT3_N"/>
</dbReference>
<feature type="transmembrane region" description="Helical" evidence="14">
    <location>
        <begin position="97"/>
        <end position="117"/>
    </location>
</feature>
<feature type="domain" description="Oligosaccharyl transferase STT3 N-terminal" evidence="15">
    <location>
        <begin position="31"/>
        <end position="356"/>
    </location>
</feature>
<evidence type="ECO:0000256" key="6">
    <source>
        <dbReference type="ARBA" id="ARBA00022676"/>
    </source>
</evidence>
<dbReference type="GO" id="GO:0016020">
    <property type="term" value="C:membrane"/>
    <property type="evidence" value="ECO:0007669"/>
    <property type="project" value="InterPro"/>
</dbReference>
<reference evidence="17" key="1">
    <citation type="submission" date="2017-05" db="EMBL/GenBank/DDBJ databases">
        <authorList>
            <person name="Varghese N."/>
            <person name="Submissions S."/>
        </authorList>
    </citation>
    <scope>NUCLEOTIDE SEQUENCE</scope>
    <source>
        <strain evidence="17">DSM 18763</strain>
    </source>
</reference>
<evidence type="ECO:0000259" key="16">
    <source>
        <dbReference type="Pfam" id="PF21436"/>
    </source>
</evidence>
<evidence type="ECO:0000256" key="11">
    <source>
        <dbReference type="ARBA" id="ARBA00022989"/>
    </source>
</evidence>
<dbReference type="Proteomes" id="UP001157947">
    <property type="component" value="Unassembled WGS sequence"/>
</dbReference>
<dbReference type="GO" id="GO:0046872">
    <property type="term" value="F:metal ion binding"/>
    <property type="evidence" value="ECO:0007669"/>
    <property type="project" value="UniProtKB-KW"/>
</dbReference>
<evidence type="ECO:0000259" key="15">
    <source>
        <dbReference type="Pfam" id="PF02516"/>
    </source>
</evidence>
<dbReference type="PANTHER" id="PTHR13872">
    <property type="entry name" value="DOLICHYL-DIPHOSPHOOLIGOSACCHARIDE--PROTEIN GLYCOSYLTRANSFERASE SUBUNIT"/>
    <property type="match status" value="1"/>
</dbReference>
<keyword evidence="8 14" id="KW-0812">Transmembrane</keyword>
<evidence type="ECO:0000256" key="4">
    <source>
        <dbReference type="ARBA" id="ARBA00004922"/>
    </source>
</evidence>
<evidence type="ECO:0000256" key="12">
    <source>
        <dbReference type="ARBA" id="ARBA00023136"/>
    </source>
</evidence>
<comment type="cofactor">
    <cofactor evidence="1">
        <name>Mn(2+)</name>
        <dbReference type="ChEBI" id="CHEBI:29035"/>
    </cofactor>
</comment>
<name>A0AA46AE62_9AQUI</name>
<organism evidence="17 18">
    <name type="scientific">Venenivibrio stagnispumantis</name>
    <dbReference type="NCBI Taxonomy" id="407998"/>
    <lineage>
        <taxon>Bacteria</taxon>
        <taxon>Pseudomonadati</taxon>
        <taxon>Aquificota</taxon>
        <taxon>Aquificia</taxon>
        <taxon>Aquificales</taxon>
        <taxon>Hydrogenothermaceae</taxon>
        <taxon>Venenivibrio</taxon>
    </lineage>
</organism>
<feature type="transmembrane region" description="Helical" evidence="14">
    <location>
        <begin position="307"/>
        <end position="325"/>
    </location>
</feature>
<protein>
    <submittedName>
        <fullName evidence="17">Oligosaccharyl transferase STT3 subunit</fullName>
    </submittedName>
</protein>
<comment type="caution">
    <text evidence="17">The sequence shown here is derived from an EMBL/GenBank/DDBJ whole genome shotgun (WGS) entry which is preliminary data.</text>
</comment>
<keyword evidence="10" id="KW-0460">Magnesium</keyword>